<dbReference type="PATRIC" id="fig|634498.28.peg.516"/>
<dbReference type="AlphaFoldDB" id="D3E183"/>
<evidence type="ECO:0000313" key="5">
    <source>
        <dbReference type="EMBL" id="ADC46366.1"/>
    </source>
</evidence>
<feature type="domain" description="PPM-type phosphatase" evidence="4">
    <location>
        <begin position="410"/>
        <end position="622"/>
    </location>
</feature>
<feature type="transmembrane region" description="Helical" evidence="3">
    <location>
        <begin position="285"/>
        <end position="311"/>
    </location>
</feature>
<feature type="transmembrane region" description="Helical" evidence="3">
    <location>
        <begin position="188"/>
        <end position="208"/>
    </location>
</feature>
<gene>
    <name evidence="5" type="ordered locus">mru_0515</name>
</gene>
<sequence length="624" mass="70204">MKTKLKQILISFIVTTIFYFALSQTFITQLGLGSPQIGLLYVFGLLFGPFGALGASLSNVAIDVYHGYTFVQILPSAIISFGVSLLAYKLWYSGFKSDEYTKPRLDTIYHLCLFLASIIICGMIYSVGHGNLAYILISPDIEESIIIPSFLNFTNVAFIMGIAGIWLFKRTNLIETPKKSERRLNKNLYRLIFSLLMVMTIVSFIFIIRNSDNLTIITGLIIVVALMYAYMTKPFIHEIQEVNENSIIAKIVRNFIIITLILGFFGGLVSIASFDYVETSITLNIYLHLMPILVISDIIIILFFIPGIIILKYIGDNVVKPITSFSEIEGFIKEDEKIEAEGLIKVYSEYVNEQNEIGTLARSYTELINHNNNYIENIQKIEGEKERTNAELDIATNIQAAALPTEAIKTDAFIVNGYSKPAKEVGGDFFDYYELDDGNLAIVIGDASGKGVPAALVAMITQVVIKQTLINNHDPSEVLFSLNNQLCVNNPESMFITLWLGIYNKTNKKLTFSNAGHNPPLIKENGKFKYLDIESGIVLGIMEDFQYEDEEITIDGELVTYTDGITDANNNDGEMYGEDRLLEFFNKFKSDKDPILPLLKDINDFTKDTEQFDDMTLLYLKVND</sequence>
<dbReference type="InterPro" id="IPR036457">
    <property type="entry name" value="PPM-type-like_dom_sf"/>
</dbReference>
<evidence type="ECO:0000256" key="3">
    <source>
        <dbReference type="SAM" id="Phobius"/>
    </source>
</evidence>
<dbReference type="KEGG" id="mru:mru_0515"/>
<dbReference type="Proteomes" id="UP000008680">
    <property type="component" value="Chromosome"/>
</dbReference>
<feature type="transmembrane region" description="Helical" evidence="3">
    <location>
        <begin position="6"/>
        <end position="27"/>
    </location>
</feature>
<feature type="transmembrane region" description="Helical" evidence="3">
    <location>
        <begin position="251"/>
        <end position="273"/>
    </location>
</feature>
<dbReference type="PANTHER" id="PTHR43156">
    <property type="entry name" value="STAGE II SPORULATION PROTEIN E-RELATED"/>
    <property type="match status" value="1"/>
</dbReference>
<feature type="transmembrane region" description="Helical" evidence="3">
    <location>
        <begin position="39"/>
        <end position="62"/>
    </location>
</feature>
<dbReference type="SMART" id="SM00331">
    <property type="entry name" value="PP2C_SIG"/>
    <property type="match status" value="1"/>
</dbReference>
<dbReference type="eggNOG" id="arCOG06893">
    <property type="taxonomic scope" value="Archaea"/>
</dbReference>
<proteinExistence type="predicted"/>
<organism evidence="5 6">
    <name type="scientific">Methanobrevibacter ruminantium (strain ATCC 35063 / DSM 1093 / JCM 13430 / OCM 146 / M1)</name>
    <name type="common">Methanobacterium ruminantium</name>
    <dbReference type="NCBI Taxonomy" id="634498"/>
    <lineage>
        <taxon>Archaea</taxon>
        <taxon>Methanobacteriati</taxon>
        <taxon>Methanobacteriota</taxon>
        <taxon>Methanomada group</taxon>
        <taxon>Methanobacteria</taxon>
        <taxon>Methanobacteriales</taxon>
        <taxon>Methanobacteriaceae</taxon>
        <taxon>Methanobrevibacter</taxon>
    </lineage>
</organism>
<dbReference type="InterPro" id="IPR052016">
    <property type="entry name" value="Bact_Sigma-Reg"/>
</dbReference>
<dbReference type="Gene3D" id="3.60.40.10">
    <property type="entry name" value="PPM-type phosphatase domain"/>
    <property type="match status" value="1"/>
</dbReference>
<feature type="transmembrane region" description="Helical" evidence="3">
    <location>
        <begin position="214"/>
        <end position="231"/>
    </location>
</feature>
<evidence type="ECO:0000256" key="2">
    <source>
        <dbReference type="SAM" id="Coils"/>
    </source>
</evidence>
<keyword evidence="3" id="KW-0812">Transmembrane</keyword>
<dbReference type="GeneID" id="8770156"/>
<protein>
    <submittedName>
        <fullName evidence="5">Serine phosphatase</fullName>
    </submittedName>
</protein>
<feature type="transmembrane region" description="Helical" evidence="3">
    <location>
        <begin position="68"/>
        <end position="88"/>
    </location>
</feature>
<evidence type="ECO:0000313" key="6">
    <source>
        <dbReference type="Proteomes" id="UP000008680"/>
    </source>
</evidence>
<feature type="transmembrane region" description="Helical" evidence="3">
    <location>
        <begin position="145"/>
        <end position="168"/>
    </location>
</feature>
<evidence type="ECO:0000259" key="4">
    <source>
        <dbReference type="SMART" id="SM00331"/>
    </source>
</evidence>
<accession>D3E183</accession>
<name>D3E183_METRM</name>
<keyword evidence="6" id="KW-1185">Reference proteome</keyword>
<reference evidence="5 6" key="1">
    <citation type="journal article" date="2010" name="PLoS ONE">
        <title>The genome sequence of the rumen methanogen Methanobrevibacter ruminantium reveals new possibilities for controlling ruminant methane emissions.</title>
        <authorList>
            <person name="Leahy S.C."/>
            <person name="Kelly W.J."/>
            <person name="Altermann E."/>
            <person name="Ronimus R.S."/>
            <person name="Yeoman C.J."/>
            <person name="Pacheco D.M."/>
            <person name="Li D."/>
            <person name="Kong Z."/>
            <person name="McTavish S."/>
            <person name="Sang C."/>
            <person name="Lambie S.C."/>
            <person name="Janssen P.H."/>
            <person name="Dey D."/>
            <person name="Attwood G.T."/>
        </authorList>
    </citation>
    <scope>NUCLEOTIDE SEQUENCE [LARGE SCALE GENOMIC DNA]</scope>
    <source>
        <strain evidence="6">ATCC 35063 / DSM 1093 / JCM 13430 / OCM 146 / M1</strain>
    </source>
</reference>
<keyword evidence="2" id="KW-0175">Coiled coil</keyword>
<dbReference type="GO" id="GO:0016791">
    <property type="term" value="F:phosphatase activity"/>
    <property type="evidence" value="ECO:0007669"/>
    <property type="project" value="TreeGrafter"/>
</dbReference>
<keyword evidence="3" id="KW-1133">Transmembrane helix</keyword>
<dbReference type="InterPro" id="IPR001932">
    <property type="entry name" value="PPM-type_phosphatase-like_dom"/>
</dbReference>
<keyword evidence="3" id="KW-0472">Membrane</keyword>
<dbReference type="RefSeq" id="WP_012955317.1">
    <property type="nucleotide sequence ID" value="NC_013790.1"/>
</dbReference>
<dbReference type="HOGENOM" id="CLU_393639_0_0_2"/>
<dbReference type="PANTHER" id="PTHR43156:SF2">
    <property type="entry name" value="STAGE II SPORULATION PROTEIN E"/>
    <property type="match status" value="1"/>
</dbReference>
<dbReference type="Pfam" id="PF07228">
    <property type="entry name" value="SpoIIE"/>
    <property type="match status" value="1"/>
</dbReference>
<dbReference type="STRING" id="634498.mru_0515"/>
<keyword evidence="1" id="KW-0378">Hydrolase</keyword>
<feature type="coiled-coil region" evidence="2">
    <location>
        <begin position="364"/>
        <end position="398"/>
    </location>
</feature>
<dbReference type="EMBL" id="CP001719">
    <property type="protein sequence ID" value="ADC46366.1"/>
    <property type="molecule type" value="Genomic_DNA"/>
</dbReference>
<dbReference type="OrthoDB" id="110858at2157"/>
<feature type="transmembrane region" description="Helical" evidence="3">
    <location>
        <begin position="108"/>
        <end position="125"/>
    </location>
</feature>
<evidence type="ECO:0000256" key="1">
    <source>
        <dbReference type="ARBA" id="ARBA00022801"/>
    </source>
</evidence>